<keyword evidence="4" id="KW-0158">Chromosome</keyword>
<dbReference type="InterPro" id="IPR027417">
    <property type="entry name" value="P-loop_NTPase"/>
</dbReference>
<evidence type="ECO:0000256" key="4">
    <source>
        <dbReference type="ARBA" id="ARBA00022454"/>
    </source>
</evidence>
<keyword evidence="8" id="KW-0175">Coiled coil</keyword>
<keyword evidence="9" id="KW-0233">DNA recombination</keyword>
<keyword evidence="7" id="KW-0067">ATP-binding</keyword>
<organism evidence="12 13">
    <name type="scientific">Saguinus oedipus</name>
    <name type="common">Cotton-top tamarin</name>
    <name type="synonym">Oedipomidas oedipus</name>
    <dbReference type="NCBI Taxonomy" id="9490"/>
    <lineage>
        <taxon>Eukaryota</taxon>
        <taxon>Metazoa</taxon>
        <taxon>Chordata</taxon>
        <taxon>Craniata</taxon>
        <taxon>Vertebrata</taxon>
        <taxon>Euteleostomi</taxon>
        <taxon>Mammalia</taxon>
        <taxon>Eutheria</taxon>
        <taxon>Euarchontoglires</taxon>
        <taxon>Primates</taxon>
        <taxon>Haplorrhini</taxon>
        <taxon>Platyrrhini</taxon>
        <taxon>Cebidae</taxon>
        <taxon>Callitrichinae</taxon>
        <taxon>Saguinus</taxon>
    </lineage>
</organism>
<protein>
    <submittedName>
        <fullName evidence="12">Structural maintenance of chromosomes protein 6</fullName>
    </submittedName>
</protein>
<comment type="caution">
    <text evidence="12">The sequence shown here is derived from an EMBL/GenBank/DDBJ whole genome shotgun (WGS) entry which is preliminary data.</text>
</comment>
<evidence type="ECO:0000313" key="13">
    <source>
        <dbReference type="Proteomes" id="UP001266305"/>
    </source>
</evidence>
<dbReference type="Gene3D" id="3.40.50.300">
    <property type="entry name" value="P-loop containing nucleotide triphosphate hydrolases"/>
    <property type="match status" value="1"/>
</dbReference>
<evidence type="ECO:0000256" key="5">
    <source>
        <dbReference type="ARBA" id="ARBA00022741"/>
    </source>
</evidence>
<dbReference type="PANTHER" id="PTHR19306">
    <property type="entry name" value="STRUCTURAL MAINTENANCE OF CHROMOSOMES 5,6 SMC5, SMC6"/>
    <property type="match status" value="1"/>
</dbReference>
<sequence>MTHRFKTYQQFRRFFVKCLTLRCKLYFDNLLSQRAYCGKMNFDHKNETLSISLVQPGEGNKTAFNDMRALSGGERSFSTVCFILSLWSIAESPFRCLDEFDVYMSVTSSGEKLKNWNSLPCFQTHSTPRDPVLEESASSRPAWISMLSIR</sequence>
<comment type="subcellular location">
    <subcellularLocation>
        <location evidence="2">Chromosome</location>
    </subcellularLocation>
    <subcellularLocation>
        <location evidence="1">Nucleus</location>
    </subcellularLocation>
</comment>
<evidence type="ECO:0000256" key="6">
    <source>
        <dbReference type="ARBA" id="ARBA00022763"/>
    </source>
</evidence>
<dbReference type="Proteomes" id="UP001266305">
    <property type="component" value="Unassembled WGS sequence"/>
</dbReference>
<evidence type="ECO:0000256" key="11">
    <source>
        <dbReference type="ARBA" id="ARBA00023242"/>
    </source>
</evidence>
<proteinExistence type="inferred from homology"/>
<evidence type="ECO:0000256" key="10">
    <source>
        <dbReference type="ARBA" id="ARBA00023204"/>
    </source>
</evidence>
<dbReference type="SUPFAM" id="SSF52540">
    <property type="entry name" value="P-loop containing nucleoside triphosphate hydrolases"/>
    <property type="match status" value="1"/>
</dbReference>
<keyword evidence="6" id="KW-0227">DNA damage</keyword>
<comment type="similarity">
    <text evidence="3">Belongs to the SMC family. SMC6 subfamily.</text>
</comment>
<evidence type="ECO:0000256" key="2">
    <source>
        <dbReference type="ARBA" id="ARBA00004286"/>
    </source>
</evidence>
<dbReference type="EMBL" id="JASSZA010000015">
    <property type="protein sequence ID" value="KAK2092042.1"/>
    <property type="molecule type" value="Genomic_DNA"/>
</dbReference>
<reference evidence="12 13" key="1">
    <citation type="submission" date="2023-05" db="EMBL/GenBank/DDBJ databases">
        <title>B98-5 Cell Line De Novo Hybrid Assembly: An Optical Mapping Approach.</title>
        <authorList>
            <person name="Kananen K."/>
            <person name="Auerbach J.A."/>
            <person name="Kautto E."/>
            <person name="Blachly J.S."/>
        </authorList>
    </citation>
    <scope>NUCLEOTIDE SEQUENCE [LARGE SCALE GENOMIC DNA]</scope>
    <source>
        <strain evidence="12">B95-8</strain>
        <tissue evidence="12">Cell line</tissue>
    </source>
</reference>
<evidence type="ECO:0000256" key="9">
    <source>
        <dbReference type="ARBA" id="ARBA00023172"/>
    </source>
</evidence>
<keyword evidence="11" id="KW-0539">Nucleus</keyword>
<accession>A0ABQ9U4Q2</accession>
<keyword evidence="5" id="KW-0547">Nucleotide-binding</keyword>
<dbReference type="PANTHER" id="PTHR19306:SF6">
    <property type="entry name" value="STRUCTURAL MAINTENANCE OF CHROMOSOMES PROTEIN 6"/>
    <property type="match status" value="1"/>
</dbReference>
<evidence type="ECO:0000256" key="8">
    <source>
        <dbReference type="ARBA" id="ARBA00023054"/>
    </source>
</evidence>
<evidence type="ECO:0000256" key="7">
    <source>
        <dbReference type="ARBA" id="ARBA00022840"/>
    </source>
</evidence>
<evidence type="ECO:0000256" key="1">
    <source>
        <dbReference type="ARBA" id="ARBA00004123"/>
    </source>
</evidence>
<name>A0ABQ9U4Q2_SAGOE</name>
<keyword evidence="10" id="KW-0234">DNA repair</keyword>
<gene>
    <name evidence="12" type="primary">SMC6_2</name>
    <name evidence="12" type="ORF">P7K49_028570</name>
</gene>
<evidence type="ECO:0000256" key="3">
    <source>
        <dbReference type="ARBA" id="ARBA00006793"/>
    </source>
</evidence>
<keyword evidence="13" id="KW-1185">Reference proteome</keyword>
<evidence type="ECO:0000313" key="12">
    <source>
        <dbReference type="EMBL" id="KAK2092042.1"/>
    </source>
</evidence>